<name>A0AAD8UY86_9PEZI</name>
<keyword evidence="3" id="KW-0808">Transferase</keyword>
<evidence type="ECO:0000313" key="6">
    <source>
        <dbReference type="EMBL" id="KAK1564162.1"/>
    </source>
</evidence>
<dbReference type="Proteomes" id="UP001230504">
    <property type="component" value="Unassembled WGS sequence"/>
</dbReference>
<dbReference type="GO" id="GO:0044550">
    <property type="term" value="P:secondary metabolite biosynthetic process"/>
    <property type="evidence" value="ECO:0007669"/>
    <property type="project" value="TreeGrafter"/>
</dbReference>
<dbReference type="Gene3D" id="1.10.1200.10">
    <property type="entry name" value="ACP-like"/>
    <property type="match status" value="1"/>
</dbReference>
<feature type="non-terminal residue" evidence="6">
    <location>
        <position position="240"/>
    </location>
</feature>
<keyword evidence="1" id="KW-0596">Phosphopantetheine</keyword>
<dbReference type="GO" id="GO:0006633">
    <property type="term" value="P:fatty acid biosynthetic process"/>
    <property type="evidence" value="ECO:0007669"/>
    <property type="project" value="TreeGrafter"/>
</dbReference>
<evidence type="ECO:0000259" key="5">
    <source>
        <dbReference type="PROSITE" id="PS50075"/>
    </source>
</evidence>
<dbReference type="Gene3D" id="3.40.50.720">
    <property type="entry name" value="NAD(P)-binding Rossmann-like Domain"/>
    <property type="match status" value="1"/>
</dbReference>
<reference evidence="6" key="1">
    <citation type="submission" date="2021-06" db="EMBL/GenBank/DDBJ databases">
        <title>Comparative genomics, transcriptomics and evolutionary studies reveal genomic signatures of adaptation to plant cell wall in hemibiotrophic fungi.</title>
        <authorList>
            <consortium name="DOE Joint Genome Institute"/>
            <person name="Baroncelli R."/>
            <person name="Diaz J.F."/>
            <person name="Benocci T."/>
            <person name="Peng M."/>
            <person name="Battaglia E."/>
            <person name="Haridas S."/>
            <person name="Andreopoulos W."/>
            <person name="Labutti K."/>
            <person name="Pangilinan J."/>
            <person name="Floch G.L."/>
            <person name="Makela M.R."/>
            <person name="Henrissat B."/>
            <person name="Grigoriev I.V."/>
            <person name="Crouch J.A."/>
            <person name="De Vries R.P."/>
            <person name="Sukno S.A."/>
            <person name="Thon M.R."/>
        </authorList>
    </citation>
    <scope>NUCLEOTIDE SEQUENCE</scope>
    <source>
        <strain evidence="6">CBS 125086</strain>
    </source>
</reference>
<dbReference type="PROSITE" id="PS50075">
    <property type="entry name" value="CARRIER"/>
    <property type="match status" value="1"/>
</dbReference>
<dbReference type="SUPFAM" id="SSF47336">
    <property type="entry name" value="ACP-like"/>
    <property type="match status" value="1"/>
</dbReference>
<dbReference type="InterPro" id="IPR006162">
    <property type="entry name" value="Ppantetheine_attach_site"/>
</dbReference>
<dbReference type="InterPro" id="IPR020806">
    <property type="entry name" value="PKS_PP-bd"/>
</dbReference>
<dbReference type="InterPro" id="IPR013968">
    <property type="entry name" value="PKS_KR"/>
</dbReference>
<dbReference type="Pfam" id="PF00550">
    <property type="entry name" value="PP-binding"/>
    <property type="match status" value="1"/>
</dbReference>
<sequence length="240" mass="26444">PKVDGAWNLHKTLSSETLDFFSFSLFGAMFGQWGQANYCAPNTFVDPFVSNRHSLGLPASTINIGLQAAASHISQESGFLECAELMLMRPGPIQQQQGQSRFVQPSQIGFGFRSTLPIASPRNRVVFRKDPRMLVYRNLEADTGWSSAPTTHAQAGADPADEELARFLRGAAAHMAVLHSDEAAALLARDVGRTLFGFMPRPEDEFDVHTPMADVGIDSLVSIELRNWIRKRLGVEMNVL</sequence>
<evidence type="ECO:0000256" key="1">
    <source>
        <dbReference type="ARBA" id="ARBA00022450"/>
    </source>
</evidence>
<feature type="domain" description="Carrier" evidence="5">
    <location>
        <begin position="182"/>
        <end position="240"/>
    </location>
</feature>
<dbReference type="AlphaFoldDB" id="A0AAD8UY86"/>
<dbReference type="PANTHER" id="PTHR43775:SF49">
    <property type="entry name" value="SYNTHASE, PUTATIVE (JCVI)-RELATED"/>
    <property type="match status" value="1"/>
</dbReference>
<dbReference type="PROSITE" id="PS00012">
    <property type="entry name" value="PHOSPHOPANTETHEINE"/>
    <property type="match status" value="1"/>
</dbReference>
<proteinExistence type="predicted"/>
<dbReference type="PANTHER" id="PTHR43775">
    <property type="entry name" value="FATTY ACID SYNTHASE"/>
    <property type="match status" value="1"/>
</dbReference>
<dbReference type="InterPro" id="IPR036736">
    <property type="entry name" value="ACP-like_sf"/>
</dbReference>
<evidence type="ECO:0000313" key="7">
    <source>
        <dbReference type="Proteomes" id="UP001230504"/>
    </source>
</evidence>
<dbReference type="GO" id="GO:0004312">
    <property type="term" value="F:fatty acid synthase activity"/>
    <property type="evidence" value="ECO:0007669"/>
    <property type="project" value="TreeGrafter"/>
</dbReference>
<evidence type="ECO:0000256" key="3">
    <source>
        <dbReference type="ARBA" id="ARBA00022679"/>
    </source>
</evidence>
<accession>A0AAD8UY86</accession>
<keyword evidence="7" id="KW-1185">Reference proteome</keyword>
<dbReference type="Pfam" id="PF08659">
    <property type="entry name" value="KR"/>
    <property type="match status" value="1"/>
</dbReference>
<dbReference type="SMART" id="SM00823">
    <property type="entry name" value="PKS_PP"/>
    <property type="match status" value="1"/>
</dbReference>
<keyword evidence="2" id="KW-0597">Phosphoprotein</keyword>
<dbReference type="GO" id="GO:0031177">
    <property type="term" value="F:phosphopantetheine binding"/>
    <property type="evidence" value="ECO:0007669"/>
    <property type="project" value="InterPro"/>
</dbReference>
<organism evidence="6 7">
    <name type="scientific">Colletotrichum navitas</name>
    <dbReference type="NCBI Taxonomy" id="681940"/>
    <lineage>
        <taxon>Eukaryota</taxon>
        <taxon>Fungi</taxon>
        <taxon>Dikarya</taxon>
        <taxon>Ascomycota</taxon>
        <taxon>Pezizomycotina</taxon>
        <taxon>Sordariomycetes</taxon>
        <taxon>Hypocreomycetidae</taxon>
        <taxon>Glomerellales</taxon>
        <taxon>Glomerellaceae</taxon>
        <taxon>Colletotrichum</taxon>
        <taxon>Colletotrichum graminicola species complex</taxon>
    </lineage>
</organism>
<protein>
    <submittedName>
        <fullName evidence="6">KR domain-containing protein</fullName>
    </submittedName>
</protein>
<dbReference type="EMBL" id="JAHLJV010000204">
    <property type="protein sequence ID" value="KAK1564162.1"/>
    <property type="molecule type" value="Genomic_DNA"/>
</dbReference>
<dbReference type="GeneID" id="85440418"/>
<evidence type="ECO:0000256" key="2">
    <source>
        <dbReference type="ARBA" id="ARBA00022553"/>
    </source>
</evidence>
<dbReference type="RefSeq" id="XP_060406990.1">
    <property type="nucleotide sequence ID" value="XM_060556178.1"/>
</dbReference>
<dbReference type="InterPro" id="IPR009081">
    <property type="entry name" value="PP-bd_ACP"/>
</dbReference>
<dbReference type="InterPro" id="IPR050091">
    <property type="entry name" value="PKS_NRPS_Biosynth_Enz"/>
</dbReference>
<keyword evidence="4" id="KW-0511">Multifunctional enzyme</keyword>
<evidence type="ECO:0000256" key="4">
    <source>
        <dbReference type="ARBA" id="ARBA00023268"/>
    </source>
</evidence>
<gene>
    <name evidence="6" type="ORF">LY79DRAFT_530441</name>
</gene>
<comment type="caution">
    <text evidence="6">The sequence shown here is derived from an EMBL/GenBank/DDBJ whole genome shotgun (WGS) entry which is preliminary data.</text>
</comment>